<dbReference type="KEGG" id="pfer:IRI77_37765"/>
<dbReference type="PANTHER" id="PTHR43630:SF1">
    <property type="entry name" value="POLY-BETA-1,6-N-ACETYL-D-GLUCOSAMINE SYNTHASE"/>
    <property type="match status" value="1"/>
</dbReference>
<dbReference type="GO" id="GO:0016757">
    <property type="term" value="F:glycosyltransferase activity"/>
    <property type="evidence" value="ECO:0007669"/>
    <property type="project" value="UniProtKB-KW"/>
</dbReference>
<comment type="similarity">
    <text evidence="1">Belongs to the glycosyltransferase 2 family.</text>
</comment>
<dbReference type="Proteomes" id="UP000593892">
    <property type="component" value="Plasmid pPfer1"/>
</dbReference>
<evidence type="ECO:0000256" key="1">
    <source>
        <dbReference type="ARBA" id="ARBA00006739"/>
    </source>
</evidence>
<feature type="transmembrane region" description="Helical" evidence="4">
    <location>
        <begin position="268"/>
        <end position="286"/>
    </location>
</feature>
<protein>
    <submittedName>
        <fullName evidence="6">Glycosyltransferase family 2 protein</fullName>
    </submittedName>
</protein>
<sequence>MIDTALTLVFYGSLALIAYTYFGYPLLVAAIGLFFPKSRRDDGHEPSVSVMIAAYNEEASIEKKVRETLALDYPADKLEVVVVSDGSSDRTNEIMSAFQHPQVRFFAAPRGGKTNAQNHGVERCSGDIVIFSDATSVYKHDAIRQLVAYFADPTVGAVSGICRFFDARGGASPTGLGQMLYGGYEQSIRIFQSRIMTATACSGPIYATRRTLYVPLAGHACSDMVEPMEIVRRGARVVYAPEALASEASTQSAGDEFRMRVRVTTQGIHGLLSAGSMLYFSRGFWVSFQLISHKGLRYLLPLPLALLFISSGLLAFDHTLIRWVFAAQAAFYTMALLGLILPLRHLGKLFNLPLYFCTGNAAVLMSVIEAMRGNQFAVWDTVRK</sequence>
<feature type="transmembrane region" description="Helical" evidence="4">
    <location>
        <begin position="349"/>
        <end position="368"/>
    </location>
</feature>
<reference evidence="6 7" key="1">
    <citation type="submission" date="2020-10" db="EMBL/GenBank/DDBJ databases">
        <title>Complete genome sequence of Paludibaculum fermentans P105T, a facultatively anaerobic acidobacterium capable of dissimilatory Fe(III) reduction.</title>
        <authorList>
            <person name="Dedysh S.N."/>
            <person name="Beletsky A.V."/>
            <person name="Kulichevskaya I.S."/>
            <person name="Mardanov A.V."/>
            <person name="Ravin N.V."/>
        </authorList>
    </citation>
    <scope>NUCLEOTIDE SEQUENCE [LARGE SCALE GENOMIC DNA]</scope>
    <source>
        <strain evidence="6 7">P105</strain>
        <plasmid evidence="6 7">pPfer1</plasmid>
    </source>
</reference>
<evidence type="ECO:0000256" key="3">
    <source>
        <dbReference type="ARBA" id="ARBA00022679"/>
    </source>
</evidence>
<evidence type="ECO:0000313" key="7">
    <source>
        <dbReference type="Proteomes" id="UP000593892"/>
    </source>
</evidence>
<name>A0A7S7NYY7_PALFE</name>
<geneLocation type="plasmid" evidence="6 7">
    <name>pPfer1</name>
</geneLocation>
<evidence type="ECO:0000256" key="4">
    <source>
        <dbReference type="SAM" id="Phobius"/>
    </source>
</evidence>
<keyword evidence="6" id="KW-0614">Plasmid</keyword>
<dbReference type="InterPro" id="IPR001173">
    <property type="entry name" value="Glyco_trans_2-like"/>
</dbReference>
<keyword evidence="4" id="KW-1133">Transmembrane helix</keyword>
<proteinExistence type="inferred from homology"/>
<keyword evidence="3 6" id="KW-0808">Transferase</keyword>
<gene>
    <name evidence="6" type="ORF">IRI77_37765</name>
</gene>
<evidence type="ECO:0000313" key="6">
    <source>
        <dbReference type="EMBL" id="QOY92297.1"/>
    </source>
</evidence>
<keyword evidence="7" id="KW-1185">Reference proteome</keyword>
<keyword evidence="4" id="KW-0472">Membrane</keyword>
<dbReference type="RefSeq" id="WP_194453951.1">
    <property type="nucleotide sequence ID" value="NZ_CP063850.1"/>
</dbReference>
<evidence type="ECO:0000256" key="2">
    <source>
        <dbReference type="ARBA" id="ARBA00022676"/>
    </source>
</evidence>
<dbReference type="PANTHER" id="PTHR43630">
    <property type="entry name" value="POLY-BETA-1,6-N-ACETYL-D-GLUCOSAMINE SYNTHASE"/>
    <property type="match status" value="1"/>
</dbReference>
<dbReference type="CDD" id="cd06439">
    <property type="entry name" value="CESA_like_1"/>
    <property type="match status" value="1"/>
</dbReference>
<organism evidence="6 7">
    <name type="scientific">Paludibaculum fermentans</name>
    <dbReference type="NCBI Taxonomy" id="1473598"/>
    <lineage>
        <taxon>Bacteria</taxon>
        <taxon>Pseudomonadati</taxon>
        <taxon>Acidobacteriota</taxon>
        <taxon>Terriglobia</taxon>
        <taxon>Bryobacterales</taxon>
        <taxon>Bryobacteraceae</taxon>
        <taxon>Paludibaculum</taxon>
    </lineage>
</organism>
<evidence type="ECO:0000259" key="5">
    <source>
        <dbReference type="Pfam" id="PF00535"/>
    </source>
</evidence>
<feature type="transmembrane region" description="Helical" evidence="4">
    <location>
        <begin position="323"/>
        <end position="343"/>
    </location>
</feature>
<dbReference type="EMBL" id="CP063850">
    <property type="protein sequence ID" value="QOY92297.1"/>
    <property type="molecule type" value="Genomic_DNA"/>
</dbReference>
<dbReference type="AlphaFoldDB" id="A0A7S7NYY7"/>
<feature type="domain" description="Glycosyltransferase 2-like" evidence="5">
    <location>
        <begin position="49"/>
        <end position="172"/>
    </location>
</feature>
<dbReference type="Gene3D" id="3.90.550.10">
    <property type="entry name" value="Spore Coat Polysaccharide Biosynthesis Protein SpsA, Chain A"/>
    <property type="match status" value="1"/>
</dbReference>
<accession>A0A7S7NYY7</accession>
<keyword evidence="4" id="KW-0812">Transmembrane</keyword>
<dbReference type="Pfam" id="PF00535">
    <property type="entry name" value="Glycos_transf_2"/>
    <property type="match status" value="1"/>
</dbReference>
<keyword evidence="2" id="KW-0328">Glycosyltransferase</keyword>
<feature type="transmembrane region" description="Helical" evidence="4">
    <location>
        <begin position="298"/>
        <end position="316"/>
    </location>
</feature>
<feature type="transmembrane region" description="Helical" evidence="4">
    <location>
        <begin position="6"/>
        <end position="35"/>
    </location>
</feature>
<dbReference type="SUPFAM" id="SSF53448">
    <property type="entry name" value="Nucleotide-diphospho-sugar transferases"/>
    <property type="match status" value="1"/>
</dbReference>
<dbReference type="InterPro" id="IPR029044">
    <property type="entry name" value="Nucleotide-diphossugar_trans"/>
</dbReference>